<evidence type="ECO:0008006" key="6">
    <source>
        <dbReference type="Google" id="ProtNLM"/>
    </source>
</evidence>
<keyword evidence="1" id="KW-0472">Membrane</keyword>
<evidence type="ECO:0000313" key="5">
    <source>
        <dbReference type="Proteomes" id="UP000183155"/>
    </source>
</evidence>
<proteinExistence type="predicted"/>
<dbReference type="EMBL" id="FNRS01000001">
    <property type="protein sequence ID" value="SEB47947.1"/>
    <property type="molecule type" value="Genomic_DNA"/>
</dbReference>
<feature type="transmembrane region" description="Helical" evidence="1">
    <location>
        <begin position="135"/>
        <end position="155"/>
    </location>
</feature>
<feature type="transmembrane region" description="Helical" evidence="1">
    <location>
        <begin position="343"/>
        <end position="364"/>
    </location>
</feature>
<feature type="transmembrane region" description="Helical" evidence="1">
    <location>
        <begin position="7"/>
        <end position="26"/>
    </location>
</feature>
<feature type="transmembrane region" description="Helical" evidence="1">
    <location>
        <begin position="310"/>
        <end position="331"/>
    </location>
</feature>
<dbReference type="InterPro" id="IPR025291">
    <property type="entry name" value="DUF4153"/>
</dbReference>
<dbReference type="PATRIC" id="fig|47884.3.peg.2625"/>
<feature type="transmembrane region" description="Helical" evidence="1">
    <location>
        <begin position="204"/>
        <end position="228"/>
    </location>
</feature>
<evidence type="ECO:0000313" key="4">
    <source>
        <dbReference type="Proteomes" id="UP000036395"/>
    </source>
</evidence>
<feature type="transmembrane region" description="Helical" evidence="1">
    <location>
        <begin position="62"/>
        <end position="80"/>
    </location>
</feature>
<dbReference type="OrthoDB" id="7022049at2"/>
<sequence>MLTLNRSVKACLAIGLVQGLLLWLASSLSEPGIKFALATAALVGGINLLLLGDNIRLRGTAWLVLGLTTVMSVTSAWVYWEGGEVWRSSSWLTGSWTFFAVVITYICTVFILSWPTREGRFPRYEDLFRHAWDTVFIVLLGLLLNAVFWALLLLWGSLFKMLGVVALNQLFTTDGFMYVSSAMVFALGVHMGREKDRVIGLLRGILLTLCRFLLPLSSLIAIVFTLALPFSGLEPIWDTGYSTPIMLWLVAANLFLLNGVFQDGSQGSGYPKWLLRMVDVCLLCLPVLVLLAGYSSWLRIEQYGLTPTRILAMLLVLVVFAHSVAAVWAALVPQASWLGSLRISNPLIALLCVVLLLAIHTPWFSPLQFSAKNQVQRVLSGQTSVETFDADTLRYRLGPQGKQAYDTLLAQVEQGKVLAEPARQILLKRLKDADTGQGARGPNDRLLEWMGPPVEGSEQFDDPKIGGQPCWPPGCVLWSVDLDQDGQNEVLQLPKQKWFDPLYFFKRDVQGKWQRTGTYDGGENPLELIERIREGKVKVVKPRYQSLLIEDVELSPKLDKVPQP</sequence>
<keyword evidence="1" id="KW-1133">Transmembrane helix</keyword>
<dbReference type="RefSeq" id="WP_048381077.1">
    <property type="nucleotide sequence ID" value="NZ_FNRS01000001.1"/>
</dbReference>
<feature type="transmembrane region" description="Helical" evidence="1">
    <location>
        <begin position="32"/>
        <end position="50"/>
    </location>
</feature>
<evidence type="ECO:0000313" key="2">
    <source>
        <dbReference type="EMBL" id="KMM84721.1"/>
    </source>
</evidence>
<protein>
    <recommendedName>
        <fullName evidence="6">DUF4153 domain-containing protein</fullName>
    </recommendedName>
</protein>
<keyword evidence="1" id="KW-0812">Transmembrane</keyword>
<gene>
    <name evidence="3" type="ORF">SAMN04490203_0345</name>
    <name evidence="2" type="ORF">TU78_10950</name>
</gene>
<dbReference type="STRING" id="47884.SAMN04490203_0345"/>
<dbReference type="AlphaFoldDB" id="A0A0J6GJ56"/>
<dbReference type="Pfam" id="PF13687">
    <property type="entry name" value="DUF4153"/>
    <property type="match status" value="1"/>
</dbReference>
<dbReference type="Proteomes" id="UP000036395">
    <property type="component" value="Unassembled WGS sequence"/>
</dbReference>
<feature type="transmembrane region" description="Helical" evidence="1">
    <location>
        <begin position="240"/>
        <end position="261"/>
    </location>
</feature>
<reference evidence="3 5" key="2">
    <citation type="submission" date="2016-10" db="EMBL/GenBank/DDBJ databases">
        <authorList>
            <person name="Varghese N."/>
            <person name="Submissions S."/>
        </authorList>
    </citation>
    <scope>NUCLEOTIDE SEQUENCE [LARGE SCALE GENOMIC DNA]</scope>
    <source>
        <strain evidence="3 5">BS3652</strain>
    </source>
</reference>
<dbReference type="Proteomes" id="UP000183155">
    <property type="component" value="Unassembled WGS sequence"/>
</dbReference>
<accession>A0A0J6GJ56</accession>
<reference evidence="2 4" key="1">
    <citation type="submission" date="2015-02" db="EMBL/GenBank/DDBJ databases">
        <title>Pseudomonas helleri sp. nov. and Pseudomonas weihenstephanensis sp. nov., isolated from raw cows milk.</title>
        <authorList>
            <person name="von Neubeck M."/>
            <person name="Huptas C."/>
            <person name="Wenning M."/>
            <person name="Scherer S."/>
        </authorList>
    </citation>
    <scope>NUCLEOTIDE SEQUENCE [LARGE SCALE GENOMIC DNA]</scope>
    <source>
        <strain evidence="2 4">DSM 21104</strain>
    </source>
</reference>
<comment type="caution">
    <text evidence="2">The sequence shown here is derived from an EMBL/GenBank/DDBJ whole genome shotgun (WGS) entry which is preliminary data.</text>
</comment>
<organism evidence="2 4">
    <name type="scientific">Pseudomonas taetrolens</name>
    <dbReference type="NCBI Taxonomy" id="47884"/>
    <lineage>
        <taxon>Bacteria</taxon>
        <taxon>Pseudomonadati</taxon>
        <taxon>Pseudomonadota</taxon>
        <taxon>Gammaproteobacteria</taxon>
        <taxon>Pseudomonadales</taxon>
        <taxon>Pseudomonadaceae</taxon>
        <taxon>Pseudomonas</taxon>
    </lineage>
</organism>
<keyword evidence="5" id="KW-1185">Reference proteome</keyword>
<evidence type="ECO:0000313" key="3">
    <source>
        <dbReference type="EMBL" id="SEB47947.1"/>
    </source>
</evidence>
<feature type="transmembrane region" description="Helical" evidence="1">
    <location>
        <begin position="273"/>
        <end position="298"/>
    </location>
</feature>
<feature type="transmembrane region" description="Helical" evidence="1">
    <location>
        <begin position="92"/>
        <end position="114"/>
    </location>
</feature>
<dbReference type="EMBL" id="JYLA01000004">
    <property type="protein sequence ID" value="KMM84721.1"/>
    <property type="molecule type" value="Genomic_DNA"/>
</dbReference>
<name>A0A0J6GJ56_PSETA</name>
<feature type="transmembrane region" description="Helical" evidence="1">
    <location>
        <begin position="175"/>
        <end position="192"/>
    </location>
</feature>
<evidence type="ECO:0000256" key="1">
    <source>
        <dbReference type="SAM" id="Phobius"/>
    </source>
</evidence>